<proteinExistence type="predicted"/>
<accession>A0A1M5ER20</accession>
<evidence type="ECO:0000313" key="2">
    <source>
        <dbReference type="EMBL" id="SHF81560.1"/>
    </source>
</evidence>
<gene>
    <name evidence="2" type="ORF">SAMN02787073_2998</name>
</gene>
<reference evidence="3" key="1">
    <citation type="submission" date="2016-11" db="EMBL/GenBank/DDBJ databases">
        <authorList>
            <person name="Varghese N."/>
            <person name="Submissions S."/>
        </authorList>
    </citation>
    <scope>NUCLEOTIDE SEQUENCE [LARGE SCALE GENOMIC DNA]</scope>
    <source>
        <strain evidence="3">YR203</strain>
    </source>
</reference>
<dbReference type="EMBL" id="FQVE01000003">
    <property type="protein sequence ID" value="SHF81560.1"/>
    <property type="molecule type" value="Genomic_DNA"/>
</dbReference>
<evidence type="ECO:0000313" key="3">
    <source>
        <dbReference type="Proteomes" id="UP000184108"/>
    </source>
</evidence>
<evidence type="ECO:0000256" key="1">
    <source>
        <dbReference type="SAM" id="MobiDB-lite"/>
    </source>
</evidence>
<protein>
    <submittedName>
        <fullName evidence="2">Uncharacterized protein</fullName>
    </submittedName>
</protein>
<organism evidence="2 3">
    <name type="scientific">Chryseobacterium vrystaatense</name>
    <dbReference type="NCBI Taxonomy" id="307480"/>
    <lineage>
        <taxon>Bacteria</taxon>
        <taxon>Pseudomonadati</taxon>
        <taxon>Bacteroidota</taxon>
        <taxon>Flavobacteriia</taxon>
        <taxon>Flavobacteriales</taxon>
        <taxon>Weeksellaceae</taxon>
        <taxon>Chryseobacterium group</taxon>
        <taxon>Chryseobacterium</taxon>
    </lineage>
</organism>
<dbReference type="AlphaFoldDB" id="A0A1M5ER20"/>
<name>A0A1M5ER20_9FLAO</name>
<dbReference type="RefSeq" id="WP_262484364.1">
    <property type="nucleotide sequence ID" value="NZ_FQVE01000003.1"/>
</dbReference>
<feature type="region of interest" description="Disordered" evidence="1">
    <location>
        <begin position="1"/>
        <end position="43"/>
    </location>
</feature>
<sequence>MAKEKDGKKKSDKTAPLKTAKEKREDKATKRKDKESESRNTAT</sequence>
<dbReference type="Proteomes" id="UP000184108">
    <property type="component" value="Unassembled WGS sequence"/>
</dbReference>